<dbReference type="InterPro" id="IPR000795">
    <property type="entry name" value="T_Tr_GTP-bd_dom"/>
</dbReference>
<dbReference type="NCBIfam" id="TIGR00231">
    <property type="entry name" value="small_GTP"/>
    <property type="match status" value="1"/>
</dbReference>
<proteinExistence type="inferred from homology"/>
<feature type="domain" description="Tr-type G" evidence="10">
    <location>
        <begin position="2"/>
        <end position="220"/>
    </location>
</feature>
<dbReference type="InterPro" id="IPR015760">
    <property type="entry name" value="TIF_IF2"/>
</dbReference>
<dbReference type="NCBIfam" id="TIGR00491">
    <property type="entry name" value="aIF-2"/>
    <property type="match status" value="1"/>
</dbReference>
<evidence type="ECO:0000256" key="4">
    <source>
        <dbReference type="ARBA" id="ARBA00022741"/>
    </source>
</evidence>
<dbReference type="CDD" id="cd03703">
    <property type="entry name" value="aeIF5B_II"/>
    <property type="match status" value="1"/>
</dbReference>
<dbReference type="NCBIfam" id="NF003078">
    <property type="entry name" value="PRK04004.1"/>
    <property type="match status" value="1"/>
</dbReference>
<dbReference type="InterPro" id="IPR036925">
    <property type="entry name" value="TIF_IF2_dom3_sf"/>
</dbReference>
<dbReference type="PROSITE" id="PS51722">
    <property type="entry name" value="G_TR_2"/>
    <property type="match status" value="1"/>
</dbReference>
<keyword evidence="5 8" id="KW-0648">Protein biosynthesis</keyword>
<dbReference type="Gene3D" id="3.40.50.10050">
    <property type="entry name" value="Translation initiation factor IF- 2, domain 3"/>
    <property type="match status" value="1"/>
</dbReference>
<name>A0A832XIZ9_9ARCH</name>
<evidence type="ECO:0000256" key="7">
    <source>
        <dbReference type="ARBA" id="ARBA00024852"/>
    </source>
</evidence>
<keyword evidence="3 8" id="KW-0396">Initiation factor</keyword>
<feature type="binding site" evidence="8">
    <location>
        <begin position="75"/>
        <end position="79"/>
    </location>
    <ligand>
        <name>GTP</name>
        <dbReference type="ChEBI" id="CHEBI:37565"/>
    </ligand>
</feature>
<dbReference type="PANTHER" id="PTHR43381:SF4">
    <property type="entry name" value="EUKARYOTIC TRANSLATION INITIATION FACTOR 5B"/>
    <property type="match status" value="1"/>
</dbReference>
<dbReference type="PRINTS" id="PR00315">
    <property type="entry name" value="ELONGATNFCT"/>
</dbReference>
<evidence type="ECO:0000313" key="11">
    <source>
        <dbReference type="EMBL" id="HIJ99916.1"/>
    </source>
</evidence>
<dbReference type="InterPro" id="IPR005225">
    <property type="entry name" value="Small_GTP-bd"/>
</dbReference>
<accession>A0A832XIZ9</accession>
<dbReference type="CDD" id="cd01887">
    <property type="entry name" value="IF2_eIF5B"/>
    <property type="match status" value="1"/>
</dbReference>
<feature type="binding site" evidence="8">
    <location>
        <begin position="129"/>
        <end position="132"/>
    </location>
    <ligand>
        <name>GTP</name>
        <dbReference type="ChEBI" id="CHEBI:37565"/>
    </ligand>
</feature>
<dbReference type="GO" id="GO:0005737">
    <property type="term" value="C:cytoplasm"/>
    <property type="evidence" value="ECO:0007669"/>
    <property type="project" value="TreeGrafter"/>
</dbReference>
<evidence type="ECO:0000256" key="8">
    <source>
        <dbReference type="HAMAP-Rule" id="MF_00100"/>
    </source>
</evidence>
<comment type="caution">
    <text evidence="8">Lacks conserved residue(s) required for the propagation of feature annotation.</text>
</comment>
<dbReference type="InterPro" id="IPR027417">
    <property type="entry name" value="P-loop_NTPase"/>
</dbReference>
<dbReference type="Pfam" id="PF00009">
    <property type="entry name" value="GTP_EFTU"/>
    <property type="match status" value="1"/>
</dbReference>
<keyword evidence="4 8" id="KW-0547">Nucleotide-binding</keyword>
<dbReference type="EMBL" id="DVAB01000001">
    <property type="protein sequence ID" value="HIJ99916.1"/>
    <property type="molecule type" value="Genomic_DNA"/>
</dbReference>
<dbReference type="InterPro" id="IPR009000">
    <property type="entry name" value="Transl_B-barrel_sf"/>
</dbReference>
<dbReference type="GO" id="GO:0003924">
    <property type="term" value="F:GTPase activity"/>
    <property type="evidence" value="ECO:0007669"/>
    <property type="project" value="UniProtKB-UniRule"/>
</dbReference>
<dbReference type="SUPFAM" id="SSF52156">
    <property type="entry name" value="Initiation factor IF2/eIF5b, domain 3"/>
    <property type="match status" value="1"/>
</dbReference>
<sequence length="586" mass="64582">MIRQPIVSVLGHIDHGKTTLLDRIRGSAIAAKEAGYITQHIGATEVPIDAVKKVCGELLERMNISLTIPGLLFIDTPGHAAFINLRKRGGSIADIAILVVDANEGFNVQTYESLNILKTYKTPFVVAANKIDLVPGWRPNKNECFSDSFAKQKDDVQQTLDLKIYQIVETLYKNGFNSERYDRVRDFTNQIAVIPVSAKTGEGVQELLSVLSGLAQKFLEKQLKTDVKGTGKGSILEVKKTEGLGITLDVILYDGTIRKGDIIVVGSAEEPIVTNVKALLKPLPLEEIRVGNRFENVDEVYAAAGIKIAAPNLENALSGAPVYVAQEESEIGLLKSQIKAEIEEVQIKTEKKGVIVRADTLGSLEALVKMLEDEKITVRRASFGTLSHADIREVEVVKKENPVYAAIFAFNIKIPDEIKKEAEDFGIKIFAGEVVYTLIEDYRNWIREEAALSKEELFKRVSLPAKIRIKPGYVFRQSKPAICGVEVLVGTIKPRAILINEKGEEIGEVKEVQREGKPISEAKGGEDVALSIQGAIIGRNVNEGDYLFTRVSIRDAQLLKTKLAELMSGEELELLREIEKISKAKA</sequence>
<dbReference type="Proteomes" id="UP000646946">
    <property type="component" value="Unassembled WGS sequence"/>
</dbReference>
<keyword evidence="12" id="KW-1185">Reference proteome</keyword>
<dbReference type="Pfam" id="PF14578">
    <property type="entry name" value="GTP_EFTU_D4"/>
    <property type="match status" value="1"/>
</dbReference>
<gene>
    <name evidence="8 11" type="primary">infB</name>
    <name evidence="11" type="ORF">H1016_00050</name>
</gene>
<dbReference type="InterPro" id="IPR023115">
    <property type="entry name" value="TIF_IF2_dom3"/>
</dbReference>
<comment type="caution">
    <text evidence="11">The sequence shown here is derived from an EMBL/GenBank/DDBJ whole genome shotgun (WGS) entry which is preliminary data.</text>
</comment>
<dbReference type="InterPro" id="IPR029459">
    <property type="entry name" value="EFTU-type"/>
</dbReference>
<evidence type="ECO:0000256" key="3">
    <source>
        <dbReference type="ARBA" id="ARBA00022540"/>
    </source>
</evidence>
<dbReference type="PANTHER" id="PTHR43381">
    <property type="entry name" value="TRANSLATION INITIATION FACTOR IF-2-RELATED"/>
    <property type="match status" value="1"/>
</dbReference>
<dbReference type="AlphaFoldDB" id="A0A832XIZ9"/>
<dbReference type="Pfam" id="PF11987">
    <property type="entry name" value="IF-2"/>
    <property type="match status" value="1"/>
</dbReference>
<reference evidence="11 12" key="1">
    <citation type="journal article" name="Nat. Commun.">
        <title>Undinarchaeota illuminate DPANN phylogeny and the impact of gene transfer on archaeal evolution.</title>
        <authorList>
            <person name="Dombrowski N."/>
            <person name="Williams T.A."/>
            <person name="Sun J."/>
            <person name="Woodcroft B.J."/>
            <person name="Lee J.H."/>
            <person name="Minh B.Q."/>
            <person name="Rinke C."/>
            <person name="Spang A."/>
        </authorList>
    </citation>
    <scope>NUCLEOTIDE SEQUENCE [LARGE SCALE GENOMIC DNA]</scope>
    <source>
        <strain evidence="11">MAG_bin1129</strain>
    </source>
</reference>
<dbReference type="FunFam" id="2.40.30.10:FF:000013">
    <property type="entry name" value="eukaryotic translation initiation factor 5B"/>
    <property type="match status" value="1"/>
</dbReference>
<protein>
    <recommendedName>
        <fullName evidence="2 8">Probable translation initiation factor IF-2</fullName>
    </recommendedName>
</protein>
<dbReference type="GO" id="GO:0005525">
    <property type="term" value="F:GTP binding"/>
    <property type="evidence" value="ECO:0007669"/>
    <property type="project" value="UniProtKB-KW"/>
</dbReference>
<dbReference type="FunFam" id="3.40.50.300:FF:000112">
    <property type="entry name" value="Eukaryotic translation initiation factor 5B"/>
    <property type="match status" value="1"/>
</dbReference>
<evidence type="ECO:0000256" key="9">
    <source>
        <dbReference type="RuleBase" id="RU000644"/>
    </source>
</evidence>
<evidence type="ECO:0000256" key="2">
    <source>
        <dbReference type="ARBA" id="ARBA00020166"/>
    </source>
</evidence>
<dbReference type="HAMAP" id="MF_00100_A">
    <property type="entry name" value="IF_2_A"/>
    <property type="match status" value="1"/>
</dbReference>
<dbReference type="Gene3D" id="2.40.30.10">
    <property type="entry name" value="Translation factors"/>
    <property type="match status" value="2"/>
</dbReference>
<evidence type="ECO:0000256" key="5">
    <source>
        <dbReference type="ARBA" id="ARBA00022917"/>
    </source>
</evidence>
<evidence type="ECO:0000256" key="6">
    <source>
        <dbReference type="ARBA" id="ARBA00023134"/>
    </source>
</evidence>
<dbReference type="SUPFAM" id="SSF50447">
    <property type="entry name" value="Translation proteins"/>
    <property type="match status" value="1"/>
</dbReference>
<comment type="function">
    <text evidence="7 8 9">Function in general translation initiation by promoting the binding of the formylmethionine-tRNA to ribosomes. Seems to function along with eIF-2.</text>
</comment>
<dbReference type="SUPFAM" id="SSF52540">
    <property type="entry name" value="P-loop containing nucleoside triphosphate hydrolases"/>
    <property type="match status" value="1"/>
</dbReference>
<dbReference type="GO" id="GO:0003743">
    <property type="term" value="F:translation initiation factor activity"/>
    <property type="evidence" value="ECO:0007669"/>
    <property type="project" value="UniProtKB-UniRule"/>
</dbReference>
<organism evidence="11 12">
    <name type="scientific">Candidatus Naiadarchaeum limnaeum</name>
    <dbReference type="NCBI Taxonomy" id="2756139"/>
    <lineage>
        <taxon>Archaea</taxon>
        <taxon>Candidatus Undinarchaeota</taxon>
        <taxon>Candidatus Undinarchaeia</taxon>
        <taxon>Candidatus Naiadarchaeales</taxon>
        <taxon>Candidatus Naiadarchaeaceae</taxon>
        <taxon>Candidatus Naiadarchaeum</taxon>
    </lineage>
</organism>
<evidence type="ECO:0000313" key="12">
    <source>
        <dbReference type="Proteomes" id="UP000646946"/>
    </source>
</evidence>
<evidence type="ECO:0000259" key="10">
    <source>
        <dbReference type="PROSITE" id="PS51722"/>
    </source>
</evidence>
<dbReference type="Gene3D" id="3.40.50.300">
    <property type="entry name" value="P-loop containing nucleotide triphosphate hydrolases"/>
    <property type="match status" value="1"/>
</dbReference>
<keyword evidence="6 8" id="KW-0342">GTP-binding</keyword>
<comment type="similarity">
    <text evidence="1 8 9">Belongs to the TRAFAC class translation factor GTPase superfamily. Classic translation factor GTPase family. IF-2 subfamily.</text>
</comment>
<dbReference type="InterPro" id="IPR004544">
    <property type="entry name" value="TF_aIF-2_arc"/>
</dbReference>
<evidence type="ECO:0000256" key="1">
    <source>
        <dbReference type="ARBA" id="ARBA00007733"/>
    </source>
</evidence>
<dbReference type="CDD" id="cd16266">
    <property type="entry name" value="IF2_aeIF5B_IV"/>
    <property type="match status" value="1"/>
</dbReference>